<proteinExistence type="predicted"/>
<dbReference type="InterPro" id="IPR045584">
    <property type="entry name" value="Pilin-like"/>
</dbReference>
<dbReference type="Gene3D" id="3.30.700.10">
    <property type="entry name" value="Glycoprotein, Type 4 Pilin"/>
    <property type="match status" value="1"/>
</dbReference>
<protein>
    <recommendedName>
        <fullName evidence="9">Type II secretion system protein GspG C-terminal domain-containing protein</fullName>
    </recommendedName>
</protein>
<organism evidence="7 8">
    <name type="scientific">Candidatus Ryanbacteria bacterium RIFCSPHIGHO2_01_FULL_48_27</name>
    <dbReference type="NCBI Taxonomy" id="1802115"/>
    <lineage>
        <taxon>Bacteria</taxon>
        <taxon>Candidatus Ryaniibacteriota</taxon>
    </lineage>
</organism>
<dbReference type="InterPro" id="IPR000983">
    <property type="entry name" value="Bac_GSPG_pilin"/>
</dbReference>
<dbReference type="GO" id="GO:0016020">
    <property type="term" value="C:membrane"/>
    <property type="evidence" value="ECO:0007669"/>
    <property type="project" value="UniProtKB-SubCell"/>
</dbReference>
<dbReference type="InterPro" id="IPR012902">
    <property type="entry name" value="N_methyl_site"/>
</dbReference>
<dbReference type="STRING" id="1802115.A2756_03500"/>
<dbReference type="AlphaFoldDB" id="A0A1G2G4Q9"/>
<evidence type="ECO:0000256" key="6">
    <source>
        <dbReference type="SAM" id="Phobius"/>
    </source>
</evidence>
<feature type="transmembrane region" description="Helical" evidence="6">
    <location>
        <begin position="12"/>
        <end position="35"/>
    </location>
</feature>
<evidence type="ECO:0000256" key="2">
    <source>
        <dbReference type="ARBA" id="ARBA00022481"/>
    </source>
</evidence>
<reference evidence="7 8" key="1">
    <citation type="journal article" date="2016" name="Nat. Commun.">
        <title>Thousands of microbial genomes shed light on interconnected biogeochemical processes in an aquifer system.</title>
        <authorList>
            <person name="Anantharaman K."/>
            <person name="Brown C.T."/>
            <person name="Hug L.A."/>
            <person name="Sharon I."/>
            <person name="Castelle C.J."/>
            <person name="Probst A.J."/>
            <person name="Thomas B.C."/>
            <person name="Singh A."/>
            <person name="Wilkins M.J."/>
            <person name="Karaoz U."/>
            <person name="Brodie E.L."/>
            <person name="Williams K.H."/>
            <person name="Hubbard S.S."/>
            <person name="Banfield J.F."/>
        </authorList>
    </citation>
    <scope>NUCLEOTIDE SEQUENCE [LARGE SCALE GENOMIC DNA]</scope>
</reference>
<comment type="caution">
    <text evidence="7">The sequence shown here is derived from an EMBL/GenBank/DDBJ whole genome shotgun (WGS) entry which is preliminary data.</text>
</comment>
<keyword evidence="3 6" id="KW-0812">Transmembrane</keyword>
<dbReference type="PRINTS" id="PR00813">
    <property type="entry name" value="BCTERIALGSPG"/>
</dbReference>
<keyword evidence="5 6" id="KW-0472">Membrane</keyword>
<dbReference type="SUPFAM" id="SSF54523">
    <property type="entry name" value="Pili subunits"/>
    <property type="match status" value="1"/>
</dbReference>
<dbReference type="EMBL" id="MHNL01000011">
    <property type="protein sequence ID" value="OGZ44911.1"/>
    <property type="molecule type" value="Genomic_DNA"/>
</dbReference>
<gene>
    <name evidence="7" type="ORF">A2756_03500</name>
</gene>
<evidence type="ECO:0008006" key="9">
    <source>
        <dbReference type="Google" id="ProtNLM"/>
    </source>
</evidence>
<keyword evidence="4 6" id="KW-1133">Transmembrane helix</keyword>
<dbReference type="GO" id="GO:0015628">
    <property type="term" value="P:protein secretion by the type II secretion system"/>
    <property type="evidence" value="ECO:0007669"/>
    <property type="project" value="InterPro"/>
</dbReference>
<dbReference type="GO" id="GO:0015627">
    <property type="term" value="C:type II protein secretion system complex"/>
    <property type="evidence" value="ECO:0007669"/>
    <property type="project" value="InterPro"/>
</dbReference>
<comment type="subcellular location">
    <subcellularLocation>
        <location evidence="1">Membrane</location>
        <topology evidence="1">Single-pass membrane protein</topology>
    </subcellularLocation>
</comment>
<dbReference type="NCBIfam" id="TIGR02532">
    <property type="entry name" value="IV_pilin_GFxxxE"/>
    <property type="match status" value="1"/>
</dbReference>
<dbReference type="PANTHER" id="PTHR30093">
    <property type="entry name" value="GENERAL SECRETION PATHWAY PROTEIN G"/>
    <property type="match status" value="1"/>
</dbReference>
<dbReference type="Pfam" id="PF07963">
    <property type="entry name" value="N_methyl"/>
    <property type="match status" value="1"/>
</dbReference>
<evidence type="ECO:0000256" key="3">
    <source>
        <dbReference type="ARBA" id="ARBA00022692"/>
    </source>
</evidence>
<evidence type="ECO:0000313" key="8">
    <source>
        <dbReference type="Proteomes" id="UP000177785"/>
    </source>
</evidence>
<dbReference type="Proteomes" id="UP000177785">
    <property type="component" value="Unassembled WGS sequence"/>
</dbReference>
<dbReference type="PROSITE" id="PS00409">
    <property type="entry name" value="PROKAR_NTER_METHYL"/>
    <property type="match status" value="1"/>
</dbReference>
<keyword evidence="2" id="KW-0488">Methylation</keyword>
<evidence type="ECO:0000256" key="1">
    <source>
        <dbReference type="ARBA" id="ARBA00004167"/>
    </source>
</evidence>
<evidence type="ECO:0000256" key="5">
    <source>
        <dbReference type="ARBA" id="ARBA00023136"/>
    </source>
</evidence>
<sequence length="184" mass="19311">MLNISNKKTLKAGFTLIELLVVVAIIGILASIVLASLNTARQRSRDARRVADIKQIQLALELYFDSCGEYPDTYSGASAACGAAGGLVPTYLQVAPLDPTSQAIYAYDNYASNARVSGCLVAGANCLFYHVGAKLEELGTNALRSDRDLETAVDLGPDGLSTLAACGAENAITAATDLCYDQTP</sequence>
<evidence type="ECO:0000256" key="4">
    <source>
        <dbReference type="ARBA" id="ARBA00022989"/>
    </source>
</evidence>
<evidence type="ECO:0000313" key="7">
    <source>
        <dbReference type="EMBL" id="OGZ44911.1"/>
    </source>
</evidence>
<name>A0A1G2G4Q9_9BACT</name>
<dbReference type="PANTHER" id="PTHR30093:SF44">
    <property type="entry name" value="TYPE II SECRETION SYSTEM CORE PROTEIN G"/>
    <property type="match status" value="1"/>
</dbReference>
<accession>A0A1G2G4Q9</accession>